<keyword evidence="1" id="KW-0175">Coiled coil</keyword>
<feature type="compositionally biased region" description="Low complexity" evidence="2">
    <location>
        <begin position="254"/>
        <end position="275"/>
    </location>
</feature>
<evidence type="ECO:0000313" key="3">
    <source>
        <dbReference type="EMBL" id="KAG1536164.1"/>
    </source>
</evidence>
<sequence length="291" mass="31953">MLSKDLSNNSPSGSISITTKASPIIKTKTQSNPGLSFFCQPIVSLSKPTKTKATQPMVVSRINLPISRPKEEEIPINKVSPVKTSGIGTFMLRGLLFPQKALDEAKVHRRIEDLEIEKNSLLTLNQTLETVVKEQTNTIIDLQKRLAAIERPLTPGLDTTSSKNGIMSCNEFEKTEGDHTTTTDDDDEAAFERIRLMLLQLIQQAQSAVLLPSPTSPDNSANRKSKVIRTPSTKQRRSLSITTPPTSPIPTKRPPSLYKSTSKSSINSVSSNLSKRSVKTPSKQKNMKSST</sequence>
<name>A0A9P6XZQ7_RHIOR</name>
<evidence type="ECO:0000256" key="2">
    <source>
        <dbReference type="SAM" id="MobiDB-lite"/>
    </source>
</evidence>
<proteinExistence type="predicted"/>
<dbReference type="OrthoDB" id="2555519at2759"/>
<organism evidence="3 4">
    <name type="scientific">Rhizopus oryzae</name>
    <name type="common">Mucormycosis agent</name>
    <name type="synonym">Rhizopus arrhizus var. delemar</name>
    <dbReference type="NCBI Taxonomy" id="64495"/>
    <lineage>
        <taxon>Eukaryota</taxon>
        <taxon>Fungi</taxon>
        <taxon>Fungi incertae sedis</taxon>
        <taxon>Mucoromycota</taxon>
        <taxon>Mucoromycotina</taxon>
        <taxon>Mucoromycetes</taxon>
        <taxon>Mucorales</taxon>
        <taxon>Mucorineae</taxon>
        <taxon>Rhizopodaceae</taxon>
        <taxon>Rhizopus</taxon>
    </lineage>
</organism>
<comment type="caution">
    <text evidence="3">The sequence shown here is derived from an EMBL/GenBank/DDBJ whole genome shotgun (WGS) entry which is preliminary data.</text>
</comment>
<feature type="compositionally biased region" description="Polar residues" evidence="2">
    <location>
        <begin position="280"/>
        <end position="291"/>
    </location>
</feature>
<feature type="region of interest" description="Disordered" evidence="2">
    <location>
        <begin position="210"/>
        <end position="291"/>
    </location>
</feature>
<feature type="coiled-coil region" evidence="1">
    <location>
        <begin position="111"/>
        <end position="145"/>
    </location>
</feature>
<dbReference type="EMBL" id="JAANIT010002532">
    <property type="protein sequence ID" value="KAG1536164.1"/>
    <property type="molecule type" value="Genomic_DNA"/>
</dbReference>
<protein>
    <submittedName>
        <fullName evidence="3">Uncharacterized protein</fullName>
    </submittedName>
</protein>
<dbReference type="AlphaFoldDB" id="A0A9P6XZQ7"/>
<accession>A0A9P6XZQ7</accession>
<gene>
    <name evidence="3" type="ORF">G6F51_011118</name>
</gene>
<dbReference type="Proteomes" id="UP000717996">
    <property type="component" value="Unassembled WGS sequence"/>
</dbReference>
<evidence type="ECO:0000313" key="4">
    <source>
        <dbReference type="Proteomes" id="UP000717996"/>
    </source>
</evidence>
<evidence type="ECO:0000256" key="1">
    <source>
        <dbReference type="SAM" id="Coils"/>
    </source>
</evidence>
<reference evidence="3" key="1">
    <citation type="journal article" date="2020" name="Microb. Genom.">
        <title>Genetic diversity of clinical and environmental Mucorales isolates obtained from an investigation of mucormycosis cases among solid organ transplant recipients.</title>
        <authorList>
            <person name="Nguyen M.H."/>
            <person name="Kaul D."/>
            <person name="Muto C."/>
            <person name="Cheng S.J."/>
            <person name="Richter R.A."/>
            <person name="Bruno V.M."/>
            <person name="Liu G."/>
            <person name="Beyhan S."/>
            <person name="Sundermann A.J."/>
            <person name="Mounaud S."/>
            <person name="Pasculle A.W."/>
            <person name="Nierman W.C."/>
            <person name="Driscoll E."/>
            <person name="Cumbie R."/>
            <person name="Clancy C.J."/>
            <person name="Dupont C.L."/>
        </authorList>
    </citation>
    <scope>NUCLEOTIDE SEQUENCE</scope>
    <source>
        <strain evidence="3">GL16</strain>
    </source>
</reference>